<accession>A0A5M6CF22</accession>
<evidence type="ECO:0008006" key="3">
    <source>
        <dbReference type="Google" id="ProtNLM"/>
    </source>
</evidence>
<dbReference type="InterPro" id="IPR036691">
    <property type="entry name" value="Endo/exonu/phosph_ase_sf"/>
</dbReference>
<dbReference type="Proteomes" id="UP000323632">
    <property type="component" value="Unassembled WGS sequence"/>
</dbReference>
<sequence>MFYNLYRFPAQPPANRENILKDILDTYHPDILMSCELVNEDGAERILNHSLNYNGVSRYARAGFIFTHGDTADPLQQMVFYNKEKLILLRQQVYPTKVRDINHYTFLLNTTGDSIHLDVFVTHLKSSEGAGNRQLRLEMIDTFVKKSEAVTPNHYVLLAGDFNFYSSYNEPAYQKILDTNNHIRMVDPIHMPGNWNGNDSFKAIHTQATRLSSAGFGEGGASGGMDDRFDFIMMSKSLEQQGALSYVDGSYKAYGNNGNCFDNRIDAYDCDGPYSLQLRQNLYNMSDHIPVVMQLKVNREFAVGVNEVSTSDNPFHLNGNVVKDFLEIKMNSNKKIRKEDFAIYNIIGQKMNVDIQHRGDRLTIDMRMLQNGMYYLACLKGGRFKILKY</sequence>
<reference evidence="1 2" key="1">
    <citation type="submission" date="2019-09" db="EMBL/GenBank/DDBJ databases">
        <title>Genome sequence and assembly of Taibaiella sp.</title>
        <authorList>
            <person name="Chhetri G."/>
        </authorList>
    </citation>
    <scope>NUCLEOTIDE SEQUENCE [LARGE SCALE GENOMIC DNA]</scope>
    <source>
        <strain evidence="1 2">KVB11</strain>
    </source>
</reference>
<name>A0A5M6CF22_9BACT</name>
<gene>
    <name evidence="1" type="ORF">F0919_14010</name>
</gene>
<keyword evidence="2" id="KW-1185">Reference proteome</keyword>
<dbReference type="EMBL" id="VWSH01000003">
    <property type="protein sequence ID" value="KAA5533647.1"/>
    <property type="molecule type" value="Genomic_DNA"/>
</dbReference>
<evidence type="ECO:0000313" key="2">
    <source>
        <dbReference type="Proteomes" id="UP000323632"/>
    </source>
</evidence>
<evidence type="ECO:0000313" key="1">
    <source>
        <dbReference type="EMBL" id="KAA5533647.1"/>
    </source>
</evidence>
<organism evidence="1 2">
    <name type="scientific">Taibaiella lutea</name>
    <dbReference type="NCBI Taxonomy" id="2608001"/>
    <lineage>
        <taxon>Bacteria</taxon>
        <taxon>Pseudomonadati</taxon>
        <taxon>Bacteroidota</taxon>
        <taxon>Chitinophagia</taxon>
        <taxon>Chitinophagales</taxon>
        <taxon>Chitinophagaceae</taxon>
        <taxon>Taibaiella</taxon>
    </lineage>
</organism>
<dbReference type="RefSeq" id="WP_150033394.1">
    <property type="nucleotide sequence ID" value="NZ_VWSH01000003.1"/>
</dbReference>
<comment type="caution">
    <text evidence="1">The sequence shown here is derived from an EMBL/GenBank/DDBJ whole genome shotgun (WGS) entry which is preliminary data.</text>
</comment>
<protein>
    <recommendedName>
        <fullName evidence="3">Endonuclease/exonuclease/phosphatase domain-containing protein</fullName>
    </recommendedName>
</protein>
<dbReference type="Gene3D" id="3.60.10.10">
    <property type="entry name" value="Endonuclease/exonuclease/phosphatase"/>
    <property type="match status" value="1"/>
</dbReference>
<dbReference type="AlphaFoldDB" id="A0A5M6CF22"/>
<proteinExistence type="predicted"/>
<dbReference type="SUPFAM" id="SSF56219">
    <property type="entry name" value="DNase I-like"/>
    <property type="match status" value="1"/>
</dbReference>